<comment type="subunit">
    <text evidence="15">Homomultimer. Assembles in the nucleus, presumably in an immature form, then migrates to the cytoplasm once assembled as mature virion. Interacts with Rep; this interaction relocates Rep into the nucleus.</text>
</comment>
<name>A0AA48XT45_9CIRC</name>
<accession>A0AA48XT45</accession>
<keyword evidence="11" id="KW-0946">Virion</keyword>
<keyword evidence="8" id="KW-0945">Host-virus interaction</keyword>
<dbReference type="GO" id="GO:0039615">
    <property type="term" value="C:T=1 icosahedral viral capsid"/>
    <property type="evidence" value="ECO:0007669"/>
    <property type="project" value="UniProtKB-KW"/>
</dbReference>
<dbReference type="Pfam" id="PF02443">
    <property type="entry name" value="Circo_capsid"/>
    <property type="match status" value="1"/>
</dbReference>
<keyword evidence="6" id="KW-0167">Capsid protein</keyword>
<dbReference type="GO" id="GO:0003677">
    <property type="term" value="F:DNA binding"/>
    <property type="evidence" value="ECO:0007669"/>
    <property type="project" value="UniProtKB-KW"/>
</dbReference>
<evidence type="ECO:0000256" key="13">
    <source>
        <dbReference type="ARBA" id="ARBA00023125"/>
    </source>
</evidence>
<gene>
    <name evidence="16" type="primary">cap</name>
</gene>
<dbReference type="GO" id="GO:0019069">
    <property type="term" value="P:viral capsid assembly"/>
    <property type="evidence" value="ECO:0007669"/>
    <property type="project" value="InterPro"/>
</dbReference>
<evidence type="ECO:0000256" key="6">
    <source>
        <dbReference type="ARBA" id="ARBA00022561"/>
    </source>
</evidence>
<comment type="subcellular location">
    <subcellularLocation>
        <location evidence="1">Host nucleus</location>
    </subcellularLocation>
    <subcellularLocation>
        <location evidence="2">Virion</location>
    </subcellularLocation>
</comment>
<comment type="similarity">
    <text evidence="3">Belongs to the circoviridae capsid protein family.</text>
</comment>
<dbReference type="InterPro" id="IPR003383">
    <property type="entry name" value="Circovirus_capsid"/>
</dbReference>
<keyword evidence="7" id="KW-1048">Host nucleus</keyword>
<evidence type="ECO:0000313" key="16">
    <source>
        <dbReference type="EMBL" id="UBK24587.1"/>
    </source>
</evidence>
<evidence type="ECO:0000256" key="9">
    <source>
        <dbReference type="ARBA" id="ARBA00022595"/>
    </source>
</evidence>
<keyword evidence="17" id="KW-1185">Reference proteome</keyword>
<dbReference type="GO" id="GO:0075732">
    <property type="term" value="P:viral penetration into host nucleus"/>
    <property type="evidence" value="ECO:0007669"/>
    <property type="project" value="UniProtKB-KW"/>
</dbReference>
<evidence type="ECO:0000256" key="12">
    <source>
        <dbReference type="ARBA" id="ARBA00022890"/>
    </source>
</evidence>
<reference evidence="16" key="1">
    <citation type="submission" date="2020-07" db="EMBL/GenBank/DDBJ databases">
        <title>The fecal virome of Western Australian microbats.</title>
        <authorList>
            <person name="O'Dea M.A."/>
            <person name="Prada D."/>
            <person name="Jackson B."/>
        </authorList>
    </citation>
    <scope>NUCLEOTIDE SEQUENCE</scope>
    <source>
        <strain evidence="16">Cg1</strain>
    </source>
</reference>
<dbReference type="GO" id="GO:0075509">
    <property type="term" value="P:endocytosis involved in viral entry into host cell"/>
    <property type="evidence" value="ECO:0007669"/>
    <property type="project" value="UniProtKB-KW"/>
</dbReference>
<keyword evidence="10" id="KW-1161">Viral attachment to host cell</keyword>
<keyword evidence="13" id="KW-0238">DNA-binding</keyword>
<evidence type="ECO:0000256" key="5">
    <source>
        <dbReference type="ARBA" id="ARBA00022524"/>
    </source>
</evidence>
<dbReference type="GO" id="GO:0043657">
    <property type="term" value="C:host cell"/>
    <property type="evidence" value="ECO:0007669"/>
    <property type="project" value="GOC"/>
</dbReference>
<keyword evidence="12" id="KW-1164">Virus endocytosis by host</keyword>
<evidence type="ECO:0000256" key="10">
    <source>
        <dbReference type="ARBA" id="ARBA00022804"/>
    </source>
</evidence>
<protein>
    <submittedName>
        <fullName evidence="16">Capsid</fullName>
    </submittedName>
</protein>
<sequence length="246" mass="28755">MVRRVRLYRRKRRTGFRRARRTFRRRRSYRKRRMGTGNMRFKFTQVLKFEFNRNTQNVLQLSVIGNDIPEFANLAPNFEAYRFTTLRVRIKPRLNIASTGFGVIRYEEAGGITTTAYDNQLPPYVMLPWHQEPPSDVNNDINKYLSIDKAKYYKGTQSGQQVYKLSTLVATTASGASEAVVNTEVNWRPRIEINRSIDSIKVKHYGGIVVWDKMLVEDPKGERPPNAAYDVIFDVWGTFYNQKTLL</sequence>
<keyword evidence="14" id="KW-1160">Virus entry into host cell</keyword>
<evidence type="ECO:0000313" key="17">
    <source>
        <dbReference type="Proteomes" id="UP001244147"/>
    </source>
</evidence>
<keyword evidence="5" id="KW-1163">Viral penetration into host nucleus</keyword>
<evidence type="ECO:0000256" key="1">
    <source>
        <dbReference type="ARBA" id="ARBA00004147"/>
    </source>
</evidence>
<evidence type="ECO:0000256" key="2">
    <source>
        <dbReference type="ARBA" id="ARBA00004328"/>
    </source>
</evidence>
<evidence type="ECO:0000256" key="7">
    <source>
        <dbReference type="ARBA" id="ARBA00022562"/>
    </source>
</evidence>
<dbReference type="GO" id="GO:0019062">
    <property type="term" value="P:virion attachment to host cell"/>
    <property type="evidence" value="ECO:0007669"/>
    <property type="project" value="UniProtKB-KW"/>
</dbReference>
<evidence type="ECO:0000256" key="4">
    <source>
        <dbReference type="ARBA" id="ARBA00022431"/>
    </source>
</evidence>
<keyword evidence="9" id="KW-1162">Viral penetration into host cytoplasm</keyword>
<evidence type="ECO:0000256" key="11">
    <source>
        <dbReference type="ARBA" id="ARBA00022844"/>
    </source>
</evidence>
<dbReference type="InterPro" id="IPR029053">
    <property type="entry name" value="Viral_coat"/>
</dbReference>
<dbReference type="Gene3D" id="2.60.120.20">
    <property type="match status" value="1"/>
</dbReference>
<keyword evidence="4" id="KW-1140">T=1 icosahedral capsid protein</keyword>
<proteinExistence type="inferred from homology"/>
<dbReference type="EMBL" id="MT766309">
    <property type="protein sequence ID" value="UBK24587.1"/>
    <property type="molecule type" value="Genomic_DNA"/>
</dbReference>
<evidence type="ECO:0000256" key="14">
    <source>
        <dbReference type="ARBA" id="ARBA00023296"/>
    </source>
</evidence>
<organism evidence="16 17">
    <name type="scientific">bat associated cyclovirus Cg1</name>
    <dbReference type="NCBI Taxonomy" id="3070182"/>
    <lineage>
        <taxon>Viruses</taxon>
        <taxon>Monodnaviria</taxon>
        <taxon>Shotokuvirae</taxon>
        <taxon>Cressdnaviricota</taxon>
        <taxon>Arfiviricetes</taxon>
        <taxon>Cirlivirales</taxon>
        <taxon>Circoviridae</taxon>
        <taxon>Cyclovirus</taxon>
        <taxon>Cyclovirus vauval</taxon>
    </lineage>
</organism>
<dbReference type="GO" id="GO:0042025">
    <property type="term" value="C:host cell nucleus"/>
    <property type="evidence" value="ECO:0007669"/>
    <property type="project" value="UniProtKB-SubCell"/>
</dbReference>
<evidence type="ECO:0000256" key="3">
    <source>
        <dbReference type="ARBA" id="ARBA00010301"/>
    </source>
</evidence>
<dbReference type="Proteomes" id="UP001244147">
    <property type="component" value="Segment"/>
</dbReference>
<evidence type="ECO:0000256" key="15">
    <source>
        <dbReference type="ARBA" id="ARBA00046863"/>
    </source>
</evidence>
<evidence type="ECO:0000256" key="8">
    <source>
        <dbReference type="ARBA" id="ARBA00022581"/>
    </source>
</evidence>